<dbReference type="EMBL" id="BAABRO010000001">
    <property type="protein sequence ID" value="GAA5505463.1"/>
    <property type="molecule type" value="Genomic_DNA"/>
</dbReference>
<evidence type="ECO:0000313" key="2">
    <source>
        <dbReference type="Proteomes" id="UP001416858"/>
    </source>
</evidence>
<comment type="caution">
    <text evidence="1">The sequence shown here is derived from an EMBL/GenBank/DDBJ whole genome shotgun (WGS) entry which is preliminary data.</text>
</comment>
<gene>
    <name evidence="1" type="ORF">Rcae01_00908</name>
</gene>
<accession>A0ABP9VPT3</accession>
<reference evidence="1 2" key="1">
    <citation type="submission" date="2024-02" db="EMBL/GenBank/DDBJ databases">
        <title>Rhodopirellula caenicola NBRC 110016.</title>
        <authorList>
            <person name="Ichikawa N."/>
            <person name="Katano-Makiyama Y."/>
            <person name="Hidaka K."/>
        </authorList>
    </citation>
    <scope>NUCLEOTIDE SEQUENCE [LARGE SCALE GENOMIC DNA]</scope>
    <source>
        <strain evidence="1 2">NBRC 110016</strain>
    </source>
</reference>
<keyword evidence="2" id="KW-1185">Reference proteome</keyword>
<evidence type="ECO:0000313" key="1">
    <source>
        <dbReference type="EMBL" id="GAA5505463.1"/>
    </source>
</evidence>
<sequence>MFTQQSFRVCLIMVGVLFTWAIDSEMSLRAEDLPSLSDVLPAASEDVDGIELVDDWMENTIVLVGTPDDDKITIEIDDDRIRFRVNGESVGSIRERDLPPDPFDEDVPSMSMGLGSALKIIVSGAGGNDWISLAKDYSDGPPLNTYDRLHFILYGDDGFDFLSSVGVDQVSFVGGLGIDTLIGDGFDSEYLGSEVLVTDLESLGMAILPDGAKDRIIPGHPESTAYRNYFLHITPVLYTSPTIKVLDKNPPLLPGVPAIDNREQADVLIPEPIVFDTILIERDEVINDIGCLVFDLNFREDGTMMFPTLVE</sequence>
<organism evidence="1 2">
    <name type="scientific">Novipirellula caenicola</name>
    <dbReference type="NCBI Taxonomy" id="1536901"/>
    <lineage>
        <taxon>Bacteria</taxon>
        <taxon>Pseudomonadati</taxon>
        <taxon>Planctomycetota</taxon>
        <taxon>Planctomycetia</taxon>
        <taxon>Pirellulales</taxon>
        <taxon>Pirellulaceae</taxon>
        <taxon>Novipirellula</taxon>
    </lineage>
</organism>
<protein>
    <submittedName>
        <fullName evidence="1">Uncharacterized protein</fullName>
    </submittedName>
</protein>
<proteinExistence type="predicted"/>
<dbReference type="Proteomes" id="UP001416858">
    <property type="component" value="Unassembled WGS sequence"/>
</dbReference>
<name>A0ABP9VPT3_9BACT</name>
<dbReference type="RefSeq" id="WP_345682485.1">
    <property type="nucleotide sequence ID" value="NZ_BAABRO010000001.1"/>
</dbReference>